<dbReference type="SUPFAM" id="SSF55681">
    <property type="entry name" value="Class II aaRS and biotin synthetases"/>
    <property type="match status" value="1"/>
</dbReference>
<dbReference type="PANTHER" id="PTHR42753:SF2">
    <property type="entry name" value="PROLINE--TRNA LIGASE"/>
    <property type="match status" value="1"/>
</dbReference>
<feature type="non-terminal residue" evidence="2">
    <location>
        <position position="57"/>
    </location>
</feature>
<feature type="domain" description="Aminoacyl-tRNA synthetase class II (G/ P/ S/T)" evidence="1">
    <location>
        <begin position="2"/>
        <end position="56"/>
    </location>
</feature>
<dbReference type="EMBL" id="BARW01014275">
    <property type="protein sequence ID" value="GAI74299.1"/>
    <property type="molecule type" value="Genomic_DNA"/>
</dbReference>
<gene>
    <name evidence="2" type="ORF">S12H4_25441</name>
</gene>
<dbReference type="Pfam" id="PF00587">
    <property type="entry name" value="tRNA-synt_2b"/>
    <property type="match status" value="1"/>
</dbReference>
<reference evidence="2" key="1">
    <citation type="journal article" date="2014" name="Front. Microbiol.">
        <title>High frequency of phylogenetically diverse reductive dehalogenase-homologous genes in deep subseafloor sedimentary metagenomes.</title>
        <authorList>
            <person name="Kawai M."/>
            <person name="Futagami T."/>
            <person name="Toyoda A."/>
            <person name="Takaki Y."/>
            <person name="Nishi S."/>
            <person name="Hori S."/>
            <person name="Arai W."/>
            <person name="Tsubouchi T."/>
            <person name="Morono Y."/>
            <person name="Uchiyama I."/>
            <person name="Ito T."/>
            <person name="Fujiyama A."/>
            <person name="Inagaki F."/>
            <person name="Takami H."/>
        </authorList>
    </citation>
    <scope>NUCLEOTIDE SEQUENCE</scope>
    <source>
        <strain evidence="2">Expedition CK06-06</strain>
    </source>
</reference>
<sequence>QSYRDLPKLLYHIQTKFRDEPRPRGGLIRVREFTMKDLYSFDADEAGLDQSYQKMLR</sequence>
<evidence type="ECO:0000259" key="1">
    <source>
        <dbReference type="Pfam" id="PF00587"/>
    </source>
</evidence>
<comment type="caution">
    <text evidence="2">The sequence shown here is derived from an EMBL/GenBank/DDBJ whole genome shotgun (WGS) entry which is preliminary data.</text>
</comment>
<evidence type="ECO:0000313" key="2">
    <source>
        <dbReference type="EMBL" id="GAI74299.1"/>
    </source>
</evidence>
<feature type="non-terminal residue" evidence="2">
    <location>
        <position position="1"/>
    </location>
</feature>
<dbReference type="PANTHER" id="PTHR42753">
    <property type="entry name" value="MITOCHONDRIAL RIBOSOME PROTEIN L39/PROLYL-TRNA LIGASE FAMILY MEMBER"/>
    <property type="match status" value="1"/>
</dbReference>
<organism evidence="2">
    <name type="scientific">marine sediment metagenome</name>
    <dbReference type="NCBI Taxonomy" id="412755"/>
    <lineage>
        <taxon>unclassified sequences</taxon>
        <taxon>metagenomes</taxon>
        <taxon>ecological metagenomes</taxon>
    </lineage>
</organism>
<accession>X1T2N0</accession>
<dbReference type="Gene3D" id="3.30.930.10">
    <property type="entry name" value="Bira Bifunctional Protein, Domain 2"/>
    <property type="match status" value="1"/>
</dbReference>
<dbReference type="AlphaFoldDB" id="X1T2N0"/>
<dbReference type="GO" id="GO:0004827">
    <property type="term" value="F:proline-tRNA ligase activity"/>
    <property type="evidence" value="ECO:0007669"/>
    <property type="project" value="TreeGrafter"/>
</dbReference>
<name>X1T2N0_9ZZZZ</name>
<dbReference type="GO" id="GO:0005829">
    <property type="term" value="C:cytosol"/>
    <property type="evidence" value="ECO:0007669"/>
    <property type="project" value="TreeGrafter"/>
</dbReference>
<dbReference type="GO" id="GO:0005524">
    <property type="term" value="F:ATP binding"/>
    <property type="evidence" value="ECO:0007669"/>
    <property type="project" value="InterPro"/>
</dbReference>
<dbReference type="InterPro" id="IPR045864">
    <property type="entry name" value="aa-tRNA-synth_II/BPL/LPL"/>
</dbReference>
<proteinExistence type="predicted"/>
<protein>
    <recommendedName>
        <fullName evidence="1">Aminoacyl-tRNA synthetase class II (G/ P/ S/T) domain-containing protein</fullName>
    </recommendedName>
</protein>
<dbReference type="GO" id="GO:0006433">
    <property type="term" value="P:prolyl-tRNA aminoacylation"/>
    <property type="evidence" value="ECO:0007669"/>
    <property type="project" value="TreeGrafter"/>
</dbReference>
<dbReference type="InterPro" id="IPR002314">
    <property type="entry name" value="aa-tRNA-synt_IIb"/>
</dbReference>
<dbReference type="InterPro" id="IPR050062">
    <property type="entry name" value="Pro-tRNA_synthetase"/>
</dbReference>